<feature type="transmembrane region" description="Helical" evidence="1">
    <location>
        <begin position="67"/>
        <end position="89"/>
    </location>
</feature>
<evidence type="ECO:0000313" key="3">
    <source>
        <dbReference type="EMBL" id="SKB98132.1"/>
    </source>
</evidence>
<feature type="transmembrane region" description="Helical" evidence="1">
    <location>
        <begin position="101"/>
        <end position="120"/>
    </location>
</feature>
<dbReference type="GO" id="GO:0016717">
    <property type="term" value="F:oxidoreductase activity, acting on paired donors, with oxidation of a pair of donors resulting in the reduction of molecular oxygen to two molecules of water"/>
    <property type="evidence" value="ECO:0007669"/>
    <property type="project" value="TreeGrafter"/>
</dbReference>
<dbReference type="RefSeq" id="WP_082215823.1">
    <property type="nucleotide sequence ID" value="NZ_FUZA01000004.1"/>
</dbReference>
<protein>
    <submittedName>
        <fullName evidence="3">Linoleoyl-CoA desaturase</fullName>
    </submittedName>
</protein>
<dbReference type="AlphaFoldDB" id="A0A1T5FPU3"/>
<dbReference type="PANTHER" id="PTHR19353">
    <property type="entry name" value="FATTY ACID DESATURASE 2"/>
    <property type="match status" value="1"/>
</dbReference>
<feature type="transmembrane region" description="Helical" evidence="1">
    <location>
        <begin position="164"/>
        <end position="182"/>
    </location>
</feature>
<feature type="transmembrane region" description="Helical" evidence="1">
    <location>
        <begin position="41"/>
        <end position="61"/>
    </location>
</feature>
<proteinExistence type="predicted"/>
<accession>A0A1T5FPU3</accession>
<feature type="transmembrane region" description="Helical" evidence="1">
    <location>
        <begin position="232"/>
        <end position="253"/>
    </location>
</feature>
<gene>
    <name evidence="3" type="ORF">SAMN05660293_03285</name>
</gene>
<dbReference type="InterPro" id="IPR005804">
    <property type="entry name" value="FA_desaturase_dom"/>
</dbReference>
<sequence length="360" mass="41141">MQYQKIKFTNAGKSTFFPTLRQRVDQYFSSNNICKSGGKKIIYKAFFMLSLYLIPYILILSGSFSNLSMFIMTIVMGFGVAGVGMSVMHDAIHGSLATSNVLNKFFGASIYLLGGNAYNWEVQHNRLHHTYTNIHEVDEDITGKFLLRLSFQEKQKQIHRFQHIYAFFLYSLMTLSFLWKDFKEISLFNKMSESGMTKPFPRKELIRLVVTKVAYILFICVIPLYFTSLTFGQWFIGFMAMHCTAGMILSTVFQMAHVVEGVDQPEPNNLGCVENAWAVHQLQTTSNFAGRNRFLSWYIGGLDYQIEHHLFPSISHIHYHALSPIVQATAQEFGLDYNAKANFANALGSHIRMLKSMGRA</sequence>
<dbReference type="CDD" id="cd03506">
    <property type="entry name" value="Delta6-FADS-like"/>
    <property type="match status" value="1"/>
</dbReference>
<keyword evidence="1" id="KW-0472">Membrane</keyword>
<dbReference type="GO" id="GO:0008610">
    <property type="term" value="P:lipid biosynthetic process"/>
    <property type="evidence" value="ECO:0007669"/>
    <property type="project" value="UniProtKB-ARBA"/>
</dbReference>
<dbReference type="EMBL" id="FUZA01000004">
    <property type="protein sequence ID" value="SKB98132.1"/>
    <property type="molecule type" value="Genomic_DNA"/>
</dbReference>
<keyword evidence="1" id="KW-1133">Transmembrane helix</keyword>
<feature type="domain" description="Fatty acid desaturase" evidence="2">
    <location>
        <begin position="70"/>
        <end position="339"/>
    </location>
</feature>
<dbReference type="OrthoDB" id="104711at2"/>
<dbReference type="InterPro" id="IPR012171">
    <property type="entry name" value="Fatty_acid_desaturase"/>
</dbReference>
<evidence type="ECO:0000259" key="2">
    <source>
        <dbReference type="Pfam" id="PF00487"/>
    </source>
</evidence>
<dbReference type="GO" id="GO:0016020">
    <property type="term" value="C:membrane"/>
    <property type="evidence" value="ECO:0007669"/>
    <property type="project" value="TreeGrafter"/>
</dbReference>
<evidence type="ECO:0000256" key="1">
    <source>
        <dbReference type="SAM" id="Phobius"/>
    </source>
</evidence>
<keyword evidence="1" id="KW-0812">Transmembrane</keyword>
<feature type="transmembrane region" description="Helical" evidence="1">
    <location>
        <begin position="205"/>
        <end position="226"/>
    </location>
</feature>
<dbReference type="STRING" id="651661.SAMN05660293_03285"/>
<dbReference type="Proteomes" id="UP000190897">
    <property type="component" value="Unassembled WGS sequence"/>
</dbReference>
<dbReference type="Pfam" id="PF00487">
    <property type="entry name" value="FA_desaturase"/>
    <property type="match status" value="1"/>
</dbReference>
<keyword evidence="4" id="KW-1185">Reference proteome</keyword>
<dbReference type="PANTHER" id="PTHR19353:SF19">
    <property type="entry name" value="DELTA(5) FATTY ACID DESATURASE C-RELATED"/>
    <property type="match status" value="1"/>
</dbReference>
<dbReference type="PIRSF" id="PIRSF015921">
    <property type="entry name" value="FA_sphinglp_des"/>
    <property type="match status" value="1"/>
</dbReference>
<name>A0A1T5FPU3_9BACT</name>
<reference evidence="4" key="1">
    <citation type="submission" date="2017-02" db="EMBL/GenBank/DDBJ databases">
        <authorList>
            <person name="Varghese N."/>
            <person name="Submissions S."/>
        </authorList>
    </citation>
    <scope>NUCLEOTIDE SEQUENCE [LARGE SCALE GENOMIC DNA]</scope>
    <source>
        <strain evidence="4">DSM 22270</strain>
    </source>
</reference>
<evidence type="ECO:0000313" key="4">
    <source>
        <dbReference type="Proteomes" id="UP000190897"/>
    </source>
</evidence>
<organism evidence="3 4">
    <name type="scientific">Dyadobacter psychrophilus</name>
    <dbReference type="NCBI Taxonomy" id="651661"/>
    <lineage>
        <taxon>Bacteria</taxon>
        <taxon>Pseudomonadati</taxon>
        <taxon>Bacteroidota</taxon>
        <taxon>Cytophagia</taxon>
        <taxon>Cytophagales</taxon>
        <taxon>Spirosomataceae</taxon>
        <taxon>Dyadobacter</taxon>
    </lineage>
</organism>